<keyword evidence="3 4" id="KW-0862">Zinc</keyword>
<dbReference type="InterPro" id="IPR057683">
    <property type="entry name" value="DUF7923"/>
</dbReference>
<dbReference type="InterPro" id="IPR036855">
    <property type="entry name" value="Znf_CCCH_sf"/>
</dbReference>
<keyword evidence="5" id="KW-0175">Coiled coil</keyword>
<keyword evidence="8" id="KW-1185">Reference proteome</keyword>
<evidence type="ECO:0000259" key="6">
    <source>
        <dbReference type="PROSITE" id="PS50103"/>
    </source>
</evidence>
<evidence type="ECO:0000256" key="1">
    <source>
        <dbReference type="ARBA" id="ARBA00022723"/>
    </source>
</evidence>
<evidence type="ECO:0000256" key="2">
    <source>
        <dbReference type="ARBA" id="ARBA00022771"/>
    </source>
</evidence>
<gene>
    <name evidence="7" type="ORF">QQX98_011660</name>
</gene>
<reference evidence="7 8" key="1">
    <citation type="journal article" date="2025" name="Microbiol. Resour. Announc.">
        <title>Draft genome sequences for Neonectria magnoliae and Neonectria punicea, canker pathogens of Liriodendron tulipifera and Acer saccharum in West Virginia.</title>
        <authorList>
            <person name="Petronek H.M."/>
            <person name="Kasson M.T."/>
            <person name="Metheny A.M."/>
            <person name="Stauder C.M."/>
            <person name="Lovett B."/>
            <person name="Lynch S.C."/>
            <person name="Garnas J.R."/>
            <person name="Kasson L.R."/>
            <person name="Stajich J.E."/>
        </authorList>
    </citation>
    <scope>NUCLEOTIDE SEQUENCE [LARGE SCALE GENOMIC DNA]</scope>
    <source>
        <strain evidence="7 8">NRRL 64653</strain>
    </source>
</reference>
<dbReference type="InterPro" id="IPR000571">
    <property type="entry name" value="Znf_CCCH"/>
</dbReference>
<proteinExistence type="predicted"/>
<evidence type="ECO:0000256" key="4">
    <source>
        <dbReference type="PROSITE-ProRule" id="PRU00723"/>
    </source>
</evidence>
<comment type="caution">
    <text evidence="7">The sequence shown here is derived from an EMBL/GenBank/DDBJ whole genome shotgun (WGS) entry which is preliminary data.</text>
</comment>
<feature type="coiled-coil region" evidence="5">
    <location>
        <begin position="49"/>
        <end position="83"/>
    </location>
</feature>
<dbReference type="PANTHER" id="PTHR37543">
    <property type="entry name" value="CCCH ZINC FINGER DNA BINDING PROTEIN (AFU_ORTHOLOGUE AFUA_5G12760)"/>
    <property type="match status" value="1"/>
</dbReference>
<name>A0ABR1GLG4_9HYPO</name>
<dbReference type="Proteomes" id="UP001498476">
    <property type="component" value="Unassembled WGS sequence"/>
</dbReference>
<protein>
    <recommendedName>
        <fullName evidence="6">C3H1-type domain-containing protein</fullName>
    </recommendedName>
</protein>
<dbReference type="EMBL" id="JAZAVJ010000294">
    <property type="protein sequence ID" value="KAK7402589.1"/>
    <property type="molecule type" value="Genomic_DNA"/>
</dbReference>
<keyword evidence="2 4" id="KW-0863">Zinc-finger</keyword>
<dbReference type="PROSITE" id="PS50103">
    <property type="entry name" value="ZF_C3H1"/>
    <property type="match status" value="1"/>
</dbReference>
<dbReference type="SUPFAM" id="SSF90229">
    <property type="entry name" value="CCCH zinc finger"/>
    <property type="match status" value="1"/>
</dbReference>
<dbReference type="PANTHER" id="PTHR37543:SF1">
    <property type="entry name" value="CCCH ZINC FINGER DNA BINDING PROTEIN (AFU_ORTHOLOGUE AFUA_5G12760)"/>
    <property type="match status" value="1"/>
</dbReference>
<dbReference type="InterPro" id="IPR057654">
    <property type="entry name" value="Znf-CCCH_tandem"/>
</dbReference>
<feature type="domain" description="C3H1-type" evidence="6">
    <location>
        <begin position="345"/>
        <end position="373"/>
    </location>
</feature>
<feature type="zinc finger region" description="C3H1-type" evidence="4">
    <location>
        <begin position="345"/>
        <end position="373"/>
    </location>
</feature>
<dbReference type="Pfam" id="PF25540">
    <property type="entry name" value="DUF7923"/>
    <property type="match status" value="1"/>
</dbReference>
<dbReference type="Pfam" id="PF25542">
    <property type="entry name" value="zf-CCCH_12"/>
    <property type="match status" value="1"/>
</dbReference>
<evidence type="ECO:0000313" key="7">
    <source>
        <dbReference type="EMBL" id="KAK7402589.1"/>
    </source>
</evidence>
<evidence type="ECO:0000256" key="3">
    <source>
        <dbReference type="ARBA" id="ARBA00022833"/>
    </source>
</evidence>
<organism evidence="7 8">
    <name type="scientific">Neonectria punicea</name>
    <dbReference type="NCBI Taxonomy" id="979145"/>
    <lineage>
        <taxon>Eukaryota</taxon>
        <taxon>Fungi</taxon>
        <taxon>Dikarya</taxon>
        <taxon>Ascomycota</taxon>
        <taxon>Pezizomycotina</taxon>
        <taxon>Sordariomycetes</taxon>
        <taxon>Hypocreomycetidae</taxon>
        <taxon>Hypocreales</taxon>
        <taxon>Nectriaceae</taxon>
        <taxon>Neonectria</taxon>
    </lineage>
</organism>
<evidence type="ECO:0000256" key="5">
    <source>
        <dbReference type="SAM" id="Coils"/>
    </source>
</evidence>
<sequence>MGSRMQLDELKKEWETCMTLEDKRNSIVTKLFNGVKEHSDLLFDAQLDLQDKKDLLRVKRADIEKLNEEIRTLKLEKVMDQDKFGFVAVIIDGDCMPFQDDLVKQGMAGGKKAASLLKQSIKEEIVKLIPSGSHHLKIAIRVFANVRGLAKTWRDYLPESLPLDEFIRGFNMIDAMCDYIDAGDGKECSDEKVKGNIQHYLDDSHCRHIFFGGSADNGYARPLGPYCEVESIRKRISLIRGPPFAYELKRIKDNFNNVSFDTIFRTEKLPSPKPRGTTPPISPSANYAKVVSKTPSAAPPTKTLAIQNGVASKTTKTPGVMWNGQDKRVDVDLRGTFSPDIYGDLKGRKLCNSFYLLGKCPNGSYCKHHHDKKIDKEHLAALRALARSNPCINEYWCDDPTCIFGHRCIKGRNCDWGTDCRFSKEMHFDDTKVVRTD</sequence>
<accession>A0ABR1GLG4</accession>
<dbReference type="Pfam" id="PF25543">
    <property type="entry name" value="zf-CCCH_tandem"/>
    <property type="match status" value="1"/>
</dbReference>
<evidence type="ECO:0000313" key="8">
    <source>
        <dbReference type="Proteomes" id="UP001498476"/>
    </source>
</evidence>
<keyword evidence="1 4" id="KW-0479">Metal-binding</keyword>